<protein>
    <submittedName>
        <fullName evidence="2">Uncharacterized protein</fullName>
    </submittedName>
</protein>
<evidence type="ECO:0000313" key="2">
    <source>
        <dbReference type="EMBL" id="CCG83662.1"/>
    </source>
</evidence>
<evidence type="ECO:0000256" key="1">
    <source>
        <dbReference type="SAM" id="MobiDB-lite"/>
    </source>
</evidence>
<dbReference type="Proteomes" id="UP000013776">
    <property type="component" value="Unassembled WGS sequence"/>
</dbReference>
<comment type="caution">
    <text evidence="2">The sequence shown here is derived from an EMBL/GenBank/DDBJ whole genome shotgun (WGS) entry which is preliminary data.</text>
</comment>
<proteinExistence type="predicted"/>
<reference evidence="2 3" key="1">
    <citation type="journal article" date="2013" name="MBio">
        <title>Genome sequencing of the plant pathogen Taphrina deformans, the causal agent of peach leaf curl.</title>
        <authorList>
            <person name="Cisse O.H."/>
            <person name="Almeida J.M.G.C.F."/>
            <person name="Fonseca A."/>
            <person name="Kumar A.A."/>
            <person name="Salojaervi J."/>
            <person name="Overmyer K."/>
            <person name="Hauser P.M."/>
            <person name="Pagni M."/>
        </authorList>
    </citation>
    <scope>NUCLEOTIDE SEQUENCE [LARGE SCALE GENOMIC DNA]</scope>
    <source>
        <strain evidence="3">PYCC 5710 / ATCC 11124 / CBS 356.35 / IMI 108563 / JCM 9778 / NBRC 8474</strain>
    </source>
</reference>
<accession>R4XGQ6</accession>
<sequence>MCDKQGGTHIPQVIRKTWSAPCSDNSRHFHGHLSEDHLAIALGLSSIEMIASEESEFAKDSRASKLNKAVLEAYDASFSKPDPEISCFSDAGDSHTSLGLTHASSHSSPSSVSGYPSPLAPTYAQVSSGVVDSGLRSPPHLSLNSVTDDTGTVSSHFAVLSNPSQESTPKRKETALGFSTPVTYASKVSSGSPPISSPTSQVVKSSRPYEPFVTVQTKPRARNTKPSMAR</sequence>
<keyword evidence="3" id="KW-1185">Reference proteome</keyword>
<name>R4XGQ6_TAPDE</name>
<dbReference type="AlphaFoldDB" id="R4XGQ6"/>
<feature type="region of interest" description="Disordered" evidence="1">
    <location>
        <begin position="185"/>
        <end position="230"/>
    </location>
</feature>
<evidence type="ECO:0000313" key="3">
    <source>
        <dbReference type="Proteomes" id="UP000013776"/>
    </source>
</evidence>
<dbReference type="EMBL" id="CAHR02000166">
    <property type="protein sequence ID" value="CCG83662.1"/>
    <property type="molecule type" value="Genomic_DNA"/>
</dbReference>
<organism evidence="2 3">
    <name type="scientific">Taphrina deformans (strain PYCC 5710 / ATCC 11124 / CBS 356.35 / IMI 108563 / JCM 9778 / NBRC 8474)</name>
    <name type="common">Peach leaf curl fungus</name>
    <name type="synonym">Lalaria deformans</name>
    <dbReference type="NCBI Taxonomy" id="1097556"/>
    <lineage>
        <taxon>Eukaryota</taxon>
        <taxon>Fungi</taxon>
        <taxon>Dikarya</taxon>
        <taxon>Ascomycota</taxon>
        <taxon>Taphrinomycotina</taxon>
        <taxon>Taphrinomycetes</taxon>
        <taxon>Taphrinales</taxon>
        <taxon>Taphrinaceae</taxon>
        <taxon>Taphrina</taxon>
    </lineage>
</organism>
<feature type="compositionally biased region" description="Low complexity" evidence="1">
    <location>
        <begin position="186"/>
        <end position="200"/>
    </location>
</feature>
<gene>
    <name evidence="2" type="ORF">TAPDE_003991</name>
</gene>
<dbReference type="VEuPathDB" id="FungiDB:TAPDE_003991"/>